<proteinExistence type="predicted"/>
<accession>A0A1J5QNT6</accession>
<dbReference type="EMBL" id="MLJW01000572">
    <property type="protein sequence ID" value="OIQ85050.1"/>
    <property type="molecule type" value="Genomic_DNA"/>
</dbReference>
<dbReference type="AlphaFoldDB" id="A0A1J5QNT6"/>
<sequence length="133" mass="15097">MYRNEKCLTSEGMDILLWAAQNGAFLSSPEHKEFETICQLVASGHLFYGQAMNNLDSGTAYYSITKKGFAVLQCNFLWNVYDETNAHQHVIEHINECRLDCHQSCLQEKKAGTSEQIKITNEETSENNSITKV</sequence>
<comment type="caution">
    <text evidence="1">The sequence shown here is derived from an EMBL/GenBank/DDBJ whole genome shotgun (WGS) entry which is preliminary data.</text>
</comment>
<name>A0A1J5QNT6_9ZZZZ</name>
<protein>
    <submittedName>
        <fullName evidence="1">Uncharacterized protein</fullName>
    </submittedName>
</protein>
<reference evidence="1" key="1">
    <citation type="submission" date="2016-10" db="EMBL/GenBank/DDBJ databases">
        <title>Sequence of Gallionella enrichment culture.</title>
        <authorList>
            <person name="Poehlein A."/>
            <person name="Muehling M."/>
            <person name="Daniel R."/>
        </authorList>
    </citation>
    <scope>NUCLEOTIDE SEQUENCE</scope>
</reference>
<gene>
    <name evidence="1" type="ORF">GALL_331220</name>
</gene>
<organism evidence="1">
    <name type="scientific">mine drainage metagenome</name>
    <dbReference type="NCBI Taxonomy" id="410659"/>
    <lineage>
        <taxon>unclassified sequences</taxon>
        <taxon>metagenomes</taxon>
        <taxon>ecological metagenomes</taxon>
    </lineage>
</organism>
<evidence type="ECO:0000313" key="1">
    <source>
        <dbReference type="EMBL" id="OIQ85050.1"/>
    </source>
</evidence>